<gene>
    <name evidence="2" type="ORF">ANG5_1629</name>
</gene>
<evidence type="ECO:0000256" key="1">
    <source>
        <dbReference type="SAM" id="Phobius"/>
    </source>
</evidence>
<dbReference type="EMBL" id="BASX01000014">
    <property type="protein sequence ID" value="GAD45101.1"/>
    <property type="molecule type" value="Genomic_DNA"/>
</dbReference>
<comment type="caution">
    <text evidence="2">The sequence shown here is derived from an EMBL/GenBank/DDBJ whole genome shotgun (WGS) entry which is preliminary data.</text>
</comment>
<proteinExistence type="predicted"/>
<keyword evidence="3" id="KW-1185">Reference proteome</keyword>
<dbReference type="AlphaFoldDB" id="U2XYC3"/>
<evidence type="ECO:0000313" key="3">
    <source>
        <dbReference type="Proteomes" id="UP000016985"/>
    </source>
</evidence>
<keyword evidence="1" id="KW-1133">Transmembrane helix</keyword>
<evidence type="ECO:0000313" key="2">
    <source>
        <dbReference type="EMBL" id="GAD45101.1"/>
    </source>
</evidence>
<protein>
    <submittedName>
        <fullName evidence="2">Uncharacterized protein</fullName>
    </submittedName>
</protein>
<accession>U2XYC3</accession>
<feature type="transmembrane region" description="Helical" evidence="1">
    <location>
        <begin position="29"/>
        <end position="50"/>
    </location>
</feature>
<reference evidence="2 3" key="1">
    <citation type="submission" date="2013-09" db="EMBL/GenBank/DDBJ databases">
        <title>Genome Sequences of seven clinical isolates and type strains of anginosus group streptococci.</title>
        <authorList>
            <person name="Maruyama F."/>
            <person name="Sakurai A."/>
            <person name="Ogura Y."/>
            <person name="Homma H."/>
            <person name="Takahashi N."/>
            <person name="Ohtsubo Y."/>
            <person name="Hoshino T."/>
            <person name="Okahashi N."/>
            <person name="Nakagawa I."/>
            <person name="Kimura S."/>
            <person name="Fujiwara T."/>
            <person name="Hayashi T."/>
            <person name="Shintani S."/>
        </authorList>
    </citation>
    <scope>NUCLEOTIDE SEQUENCE [LARGE SCALE GENOMIC DNA]</scope>
    <source>
        <strain evidence="3">CCUG46377</strain>
    </source>
</reference>
<name>U2XYC3_STRCV</name>
<organism evidence="2 3">
    <name type="scientific">Streptococcus constellatus subsp. pharyngis SK1060 = CCUG 46377</name>
    <dbReference type="NCBI Taxonomy" id="1035184"/>
    <lineage>
        <taxon>Bacteria</taxon>
        <taxon>Bacillati</taxon>
        <taxon>Bacillota</taxon>
        <taxon>Bacilli</taxon>
        <taxon>Lactobacillales</taxon>
        <taxon>Streptococcaceae</taxon>
        <taxon>Streptococcus</taxon>
        <taxon>Streptococcus anginosus group</taxon>
    </lineage>
</organism>
<dbReference type="Proteomes" id="UP000016985">
    <property type="component" value="Unassembled WGS sequence"/>
</dbReference>
<keyword evidence="1" id="KW-0812">Transmembrane</keyword>
<feature type="transmembrane region" description="Helical" evidence="1">
    <location>
        <begin position="62"/>
        <end position="79"/>
    </location>
</feature>
<keyword evidence="1" id="KW-0472">Membrane</keyword>
<sequence length="81" mass="8710">MGGISHREIHEKNHARLCQSVHGFIRDSYIAVSLTFLLVGPIANTASSLIGSGLTAIQGFRLILYGVLLGAQLRLLSLLPI</sequence>